<dbReference type="OrthoDB" id="6252103at2759"/>
<gene>
    <name evidence="3" type="ORF">BaOVIS_003640</name>
</gene>
<keyword evidence="2" id="KW-0677">Repeat</keyword>
<dbReference type="GO" id="GO:0120330">
    <property type="term" value="C:rixosome complex"/>
    <property type="evidence" value="ECO:0007669"/>
    <property type="project" value="TreeGrafter"/>
</dbReference>
<evidence type="ECO:0000256" key="2">
    <source>
        <dbReference type="ARBA" id="ARBA00022737"/>
    </source>
</evidence>
<dbReference type="GO" id="GO:0006261">
    <property type="term" value="P:DNA-templated DNA replication"/>
    <property type="evidence" value="ECO:0007669"/>
    <property type="project" value="TreeGrafter"/>
</dbReference>
<dbReference type="PANTHER" id="PTHR18763:SF0">
    <property type="entry name" value="WD REPEAT-CONTAINING PROTEIN 18"/>
    <property type="match status" value="1"/>
</dbReference>
<dbReference type="GO" id="GO:0005656">
    <property type="term" value="C:nuclear pre-replicative complex"/>
    <property type="evidence" value="ECO:0007669"/>
    <property type="project" value="TreeGrafter"/>
</dbReference>
<dbReference type="PANTHER" id="PTHR18763">
    <property type="entry name" value="WD-REPEAT PROTEIN 18"/>
    <property type="match status" value="1"/>
</dbReference>
<protein>
    <submittedName>
        <fullName evidence="3">WD G-beta repeat-containing protein protein, putative</fullName>
    </submittedName>
</protein>
<comment type="caution">
    <text evidence="3">The sequence shown here is derived from an EMBL/GenBank/DDBJ whole genome shotgun (WGS) entry which is preliminary data.</text>
</comment>
<reference evidence="3" key="1">
    <citation type="submission" date="2019-12" db="EMBL/GenBank/DDBJ databases">
        <title>Genome sequence of Babesia ovis.</title>
        <authorList>
            <person name="Yamagishi J."/>
            <person name="Sevinc F."/>
            <person name="Xuan X."/>
        </authorList>
    </citation>
    <scope>NUCLEOTIDE SEQUENCE</scope>
    <source>
        <strain evidence="3">Selcuk</strain>
    </source>
</reference>
<evidence type="ECO:0000313" key="3">
    <source>
        <dbReference type="EMBL" id="GFE52960.1"/>
    </source>
</evidence>
<dbReference type="EMBL" id="BLIY01000003">
    <property type="protein sequence ID" value="GFE52960.1"/>
    <property type="molecule type" value="Genomic_DNA"/>
</dbReference>
<dbReference type="InterPro" id="IPR001680">
    <property type="entry name" value="WD40_rpt"/>
</dbReference>
<keyword evidence="1" id="KW-0853">WD repeat</keyword>
<dbReference type="SUPFAM" id="SSF50978">
    <property type="entry name" value="WD40 repeat-like"/>
    <property type="match status" value="1"/>
</dbReference>
<dbReference type="InterPro" id="IPR036322">
    <property type="entry name" value="WD40_repeat_dom_sf"/>
</dbReference>
<evidence type="ECO:0000313" key="4">
    <source>
        <dbReference type="Proteomes" id="UP001057455"/>
    </source>
</evidence>
<organism evidence="3 4">
    <name type="scientific">Babesia ovis</name>
    <dbReference type="NCBI Taxonomy" id="5869"/>
    <lineage>
        <taxon>Eukaryota</taxon>
        <taxon>Sar</taxon>
        <taxon>Alveolata</taxon>
        <taxon>Apicomplexa</taxon>
        <taxon>Aconoidasida</taxon>
        <taxon>Piroplasmida</taxon>
        <taxon>Babesiidae</taxon>
        <taxon>Babesia</taxon>
    </lineage>
</organism>
<dbReference type="Pfam" id="PF00400">
    <property type="entry name" value="WD40"/>
    <property type="match status" value="1"/>
</dbReference>
<name>A0A9W5T811_BABOV</name>
<dbReference type="AlphaFoldDB" id="A0A9W5T811"/>
<dbReference type="Gene3D" id="2.130.10.10">
    <property type="entry name" value="YVTN repeat-like/Quinoprotein amine dehydrogenase"/>
    <property type="match status" value="2"/>
</dbReference>
<dbReference type="GO" id="GO:0006364">
    <property type="term" value="P:rRNA processing"/>
    <property type="evidence" value="ECO:0007669"/>
    <property type="project" value="TreeGrafter"/>
</dbReference>
<dbReference type="InterPro" id="IPR015943">
    <property type="entry name" value="WD40/YVTN_repeat-like_dom_sf"/>
</dbReference>
<keyword evidence="4" id="KW-1185">Reference proteome</keyword>
<accession>A0A9W5T811</accession>
<proteinExistence type="predicted"/>
<dbReference type="InterPro" id="IPR045227">
    <property type="entry name" value="WDR18/Ipi3/RID3"/>
</dbReference>
<evidence type="ECO:0000256" key="1">
    <source>
        <dbReference type="ARBA" id="ARBA00022574"/>
    </source>
</evidence>
<dbReference type="SMART" id="SM00320">
    <property type="entry name" value="WD40"/>
    <property type="match status" value="3"/>
</dbReference>
<sequence>MRDVIAVGDNGILLLDSSGRVEREISKDGFKCTPNSVAATSDLVCVATSDKAKIAFISESQNYRVSVPELITTITFSRCGDVLYGGSNTGRLYVWQIRTGTLVKNKQIFFNTITDAKVDFENTTILLAAQNGDLVLIRLVELFLEDSKGVMYMGHSATIKGIANLMQGPYQRVFSFVSVSRDKNIRFWHHTKRTAVQSHLIEHEPLALVPSITASRLYLPCDMGYIAVVPYGNFTDMFYLSGHVGAVTGCVEADNLVTCALDGIRIWDVDARLCISHYSGIGEHNGVIVPCLYRTQN</sequence>
<dbReference type="Proteomes" id="UP001057455">
    <property type="component" value="Unassembled WGS sequence"/>
</dbReference>